<feature type="domain" description="VanZ-like" evidence="3">
    <location>
        <begin position="77"/>
        <end position="152"/>
    </location>
</feature>
<keyword evidence="2" id="KW-0472">Membrane</keyword>
<feature type="transmembrane region" description="Helical" evidence="2">
    <location>
        <begin position="12"/>
        <end position="30"/>
    </location>
</feature>
<comment type="caution">
    <text evidence="4">The sequence shown here is derived from an EMBL/GenBank/DDBJ whole genome shotgun (WGS) entry which is preliminary data.</text>
</comment>
<sequence>MLSAIFQGQTAFIVLATLAVLAAASATFVFSRTTRGRRLAWAGLAASVTAELALTIFLPGEGGGGSSTPVCVVNHDLVEPFATTQGLLNLLMFLPIGACAALALRSLVPAALGGALLSVATELTQAVAPFVHRGCDTSDLVMNSLGAALGALGGLAVLKARGLEVRPVHAHARPTFLAAGALVLLAGALVGGRVLTLQHVDSSSLRFAGSDAEKAANAAIQEAFGDRYSISAVQVQAGIDGFEDRLLITLDEGTAELTWPTARQLSVSLENSSETTSTSFSIPGVTKKPTDEKDAVAIARIYVKAHYPWALRASGVSSYAVGEQAELGWVVSWQRRDRDGVRMPTRLDVQINTAGRVSQLLVDRSPDPQNMARPVLKERDAEKAGRKLLARDAELGSERLTLIQAELIAVRTARLPGGEGKEGYRPQWLLSFSTEQGEVLPERILVDAVTGKAVDRASAVDELEQSEGEMGALPPEDIGS</sequence>
<evidence type="ECO:0000313" key="4">
    <source>
        <dbReference type="EMBL" id="MBB1245845.1"/>
    </source>
</evidence>
<dbReference type="RefSeq" id="WP_182857138.1">
    <property type="nucleotide sequence ID" value="NZ_WMLF01000356.1"/>
</dbReference>
<evidence type="ECO:0000256" key="1">
    <source>
        <dbReference type="SAM" id="MobiDB-lite"/>
    </source>
</evidence>
<name>A0ABR6EKI8_9ACTN</name>
<feature type="region of interest" description="Disordered" evidence="1">
    <location>
        <begin position="459"/>
        <end position="480"/>
    </location>
</feature>
<dbReference type="Pfam" id="PF04892">
    <property type="entry name" value="VanZ"/>
    <property type="match status" value="1"/>
</dbReference>
<protein>
    <submittedName>
        <fullName evidence="4">VanZ family protein</fullName>
    </submittedName>
</protein>
<evidence type="ECO:0000256" key="2">
    <source>
        <dbReference type="SAM" id="Phobius"/>
    </source>
</evidence>
<dbReference type="InterPro" id="IPR006976">
    <property type="entry name" value="VanZ-like"/>
</dbReference>
<feature type="transmembrane region" description="Helical" evidence="2">
    <location>
        <begin position="144"/>
        <end position="163"/>
    </location>
</feature>
<evidence type="ECO:0000259" key="3">
    <source>
        <dbReference type="Pfam" id="PF04892"/>
    </source>
</evidence>
<keyword evidence="2" id="KW-1133">Transmembrane helix</keyword>
<feature type="transmembrane region" description="Helical" evidence="2">
    <location>
        <begin position="175"/>
        <end position="195"/>
    </location>
</feature>
<feature type="transmembrane region" description="Helical" evidence="2">
    <location>
        <begin position="111"/>
        <end position="132"/>
    </location>
</feature>
<keyword evidence="2" id="KW-0812">Transmembrane</keyword>
<organism evidence="4 5">
    <name type="scientific">Streptomyces durbertensis</name>
    <dbReference type="NCBI Taxonomy" id="2448886"/>
    <lineage>
        <taxon>Bacteria</taxon>
        <taxon>Bacillati</taxon>
        <taxon>Actinomycetota</taxon>
        <taxon>Actinomycetes</taxon>
        <taxon>Kitasatosporales</taxon>
        <taxon>Streptomycetaceae</taxon>
        <taxon>Streptomyces</taxon>
    </lineage>
</organism>
<feature type="transmembrane region" description="Helical" evidence="2">
    <location>
        <begin position="39"/>
        <end position="58"/>
    </location>
</feature>
<reference evidence="5" key="1">
    <citation type="journal article" date="2020" name="Syst. Appl. Microbiol.">
        <title>Streptomyces alkaliterrae sp. nov., isolated from an alkaline soil, and emended descriptions of Streptomyces alkaliphilus, Streptomyces calidiresistens and Streptomyces durbertensis.</title>
        <authorList>
            <person name="Swiecimska M."/>
            <person name="Golinska P."/>
            <person name="Nouioui I."/>
            <person name="Wypij M."/>
            <person name="Rai M."/>
            <person name="Sangal V."/>
            <person name="Goodfellow M."/>
        </authorList>
    </citation>
    <scope>NUCLEOTIDE SEQUENCE [LARGE SCALE GENOMIC DNA]</scope>
    <source>
        <strain evidence="5">DSM 104538</strain>
    </source>
</reference>
<accession>A0ABR6EKI8</accession>
<feature type="transmembrane region" description="Helical" evidence="2">
    <location>
        <begin position="86"/>
        <end position="104"/>
    </location>
</feature>
<gene>
    <name evidence="4" type="ORF">GL263_20140</name>
</gene>
<keyword evidence="5" id="KW-1185">Reference proteome</keyword>
<dbReference type="EMBL" id="WMLF01000356">
    <property type="protein sequence ID" value="MBB1245845.1"/>
    <property type="molecule type" value="Genomic_DNA"/>
</dbReference>
<evidence type="ECO:0000313" key="5">
    <source>
        <dbReference type="Proteomes" id="UP000766698"/>
    </source>
</evidence>
<dbReference type="Proteomes" id="UP000766698">
    <property type="component" value="Unassembled WGS sequence"/>
</dbReference>
<proteinExistence type="predicted"/>